<feature type="compositionally biased region" description="Basic and acidic residues" evidence="1">
    <location>
        <begin position="1"/>
        <end position="12"/>
    </location>
</feature>
<organism evidence="3 4">
    <name type="scientific">Nonomuraea phyllanthi</name>
    <dbReference type="NCBI Taxonomy" id="2219224"/>
    <lineage>
        <taxon>Bacteria</taxon>
        <taxon>Bacillati</taxon>
        <taxon>Actinomycetota</taxon>
        <taxon>Actinomycetes</taxon>
        <taxon>Streptosporangiales</taxon>
        <taxon>Streptosporangiaceae</taxon>
        <taxon>Nonomuraea</taxon>
    </lineage>
</organism>
<dbReference type="InterPro" id="IPR015330">
    <property type="entry name" value="DNA_primase/pol_bifunc_N"/>
</dbReference>
<feature type="compositionally biased region" description="Basic and acidic residues" evidence="1">
    <location>
        <begin position="89"/>
        <end position="98"/>
    </location>
</feature>
<dbReference type="OrthoDB" id="9763644at2"/>
<dbReference type="Pfam" id="PF09250">
    <property type="entry name" value="Prim-Pol"/>
    <property type="match status" value="1"/>
</dbReference>
<feature type="compositionally biased region" description="Basic and acidic residues" evidence="1">
    <location>
        <begin position="47"/>
        <end position="72"/>
    </location>
</feature>
<proteinExistence type="predicted"/>
<protein>
    <recommendedName>
        <fullName evidence="2">DNA primase/polymerase bifunctional N-terminal domain-containing protein</fullName>
    </recommendedName>
</protein>
<dbReference type="AlphaFoldDB" id="A0A5C4WRJ1"/>
<dbReference type="SUPFAM" id="SSF56747">
    <property type="entry name" value="Prim-pol domain"/>
    <property type="match status" value="1"/>
</dbReference>
<keyword evidence="4" id="KW-1185">Reference proteome</keyword>
<comment type="caution">
    <text evidence="3">The sequence shown here is derived from an EMBL/GenBank/DDBJ whole genome shotgun (WGS) entry which is preliminary data.</text>
</comment>
<feature type="region of interest" description="Disordered" evidence="1">
    <location>
        <begin position="348"/>
        <end position="371"/>
    </location>
</feature>
<name>A0A5C4WRJ1_9ACTN</name>
<feature type="region of interest" description="Disordered" evidence="1">
    <location>
        <begin position="397"/>
        <end position="421"/>
    </location>
</feature>
<gene>
    <name evidence="3" type="ORF">FH608_005490</name>
</gene>
<dbReference type="Gene3D" id="3.30.720.160">
    <property type="entry name" value="Bifunctional DNA primase/polymerase, N-terminal"/>
    <property type="match status" value="1"/>
</dbReference>
<evidence type="ECO:0000256" key="1">
    <source>
        <dbReference type="SAM" id="MobiDB-lite"/>
    </source>
</evidence>
<feature type="region of interest" description="Disordered" evidence="1">
    <location>
        <begin position="1"/>
        <end position="102"/>
    </location>
</feature>
<reference evidence="3 4" key="1">
    <citation type="submission" date="2019-10" db="EMBL/GenBank/DDBJ databases">
        <title>Nonomuraea sp. nov., isolated from Phyllanthus amarus.</title>
        <authorList>
            <person name="Klykleung N."/>
            <person name="Tanasupawat S."/>
        </authorList>
    </citation>
    <scope>NUCLEOTIDE SEQUENCE [LARGE SCALE GENOMIC DNA]</scope>
    <source>
        <strain evidence="3 4">PA1-10</strain>
    </source>
</reference>
<feature type="compositionally biased region" description="Basic and acidic residues" evidence="1">
    <location>
        <begin position="359"/>
        <end position="371"/>
    </location>
</feature>
<feature type="compositionally biased region" description="Low complexity" evidence="1">
    <location>
        <begin position="35"/>
        <end position="46"/>
    </location>
</feature>
<dbReference type="EMBL" id="VDLX02000002">
    <property type="protein sequence ID" value="KAB8196230.1"/>
    <property type="molecule type" value="Genomic_DNA"/>
</dbReference>
<evidence type="ECO:0000313" key="3">
    <source>
        <dbReference type="EMBL" id="KAB8196230.1"/>
    </source>
</evidence>
<evidence type="ECO:0000313" key="4">
    <source>
        <dbReference type="Proteomes" id="UP000312512"/>
    </source>
</evidence>
<dbReference type="SMART" id="SM00943">
    <property type="entry name" value="Prim-Pol"/>
    <property type="match status" value="1"/>
</dbReference>
<evidence type="ECO:0000259" key="2">
    <source>
        <dbReference type="SMART" id="SM00943"/>
    </source>
</evidence>
<accession>A0A5C4WRJ1</accession>
<dbReference type="Proteomes" id="UP000312512">
    <property type="component" value="Unassembled WGS sequence"/>
</dbReference>
<sequence>MVARRQGLDHPGLRRRRPQGRARSVELHGRHHPQAADQAGAAPRAPAQERARRADVGRPDVHRTPGPARREGVQGAHPGASPRRRRVHRTDADPERGPRPVRAFQVTDLLDAALGVHEAGLCLIPARTDGSKAPVVHWSTYQHQRPTEEDIRRWFTGDRFDGFGVVCGTVSGNLEMLEFEGRAIAEGILTQYIELLEDHGLGDLWERITRGYSETTPKGGLHILVKVDGELRGNTKLARRPSTPDELAAWKADQQAGIDAEQDEAVRQRRQAALDKVTRGEQVPQVLIETRGEGGFVVIAPSSGRTHPSGKPWTLVAGDPATIATISEEERNALHAVATLLDAMPAVEPPAPAPPTRGAEPHTRGDDDVLRPGDDFNARADWADILEPHGWRHTHTYGRARGWTRPGKNIGPSATTGRNDGDNLYVFSSSTIFDTEKPYSKFTVYTQLEHGGNYASAARALRLQG</sequence>
<feature type="domain" description="DNA primase/polymerase bifunctional N-terminal" evidence="2">
    <location>
        <begin position="113"/>
        <end position="357"/>
    </location>
</feature>